<name>A0A8T0IF27_CERPU</name>
<dbReference type="GO" id="GO:0006814">
    <property type="term" value="P:sodium ion transport"/>
    <property type="evidence" value="ECO:0007669"/>
    <property type="project" value="InterPro"/>
</dbReference>
<sequence length="214" mass="23095">MATEEVVIDVGGECVESLRSIAKCSDAELQAMAAAVASVLMGLQREHAALDGPIFEQLEVDLIKSLYSALACLFVEAAKSDASARSLVAFLRGKCGVSEAQAGIVGEVFGDAKERLRKELGRTGDYSSISRVKGVDWRLEYRVGSAEEDGEEDHERVPPRRDLLYHVVLKTAEKADGGEVNGKTAFVCSVEQLQDLVLTLKDACKAVERVVHQG</sequence>
<evidence type="ECO:0008006" key="3">
    <source>
        <dbReference type="Google" id="ProtNLM"/>
    </source>
</evidence>
<dbReference type="Proteomes" id="UP000822688">
    <property type="component" value="Chromosome 4"/>
</dbReference>
<keyword evidence="2" id="KW-1185">Reference proteome</keyword>
<dbReference type="Pfam" id="PF21672">
    <property type="entry name" value="COMM_HN"/>
    <property type="match status" value="1"/>
</dbReference>
<gene>
    <name evidence="1" type="ORF">KC19_4G252600</name>
</gene>
<comment type="caution">
    <text evidence="1">The sequence shown here is derived from an EMBL/GenBank/DDBJ whole genome shotgun (WGS) entry which is preliminary data.</text>
</comment>
<dbReference type="InterPro" id="IPR037355">
    <property type="entry name" value="COMMD3"/>
</dbReference>
<dbReference type="EMBL" id="CM026424">
    <property type="protein sequence ID" value="KAG0581447.1"/>
    <property type="molecule type" value="Genomic_DNA"/>
</dbReference>
<dbReference type="AlphaFoldDB" id="A0A8T0IF27"/>
<evidence type="ECO:0000313" key="2">
    <source>
        <dbReference type="Proteomes" id="UP000822688"/>
    </source>
</evidence>
<evidence type="ECO:0000313" key="1">
    <source>
        <dbReference type="EMBL" id="KAG0581447.1"/>
    </source>
</evidence>
<dbReference type="PANTHER" id="PTHR31159">
    <property type="entry name" value="COMM DOMAIN-CONTAINING PROTEIN 3"/>
    <property type="match status" value="1"/>
</dbReference>
<accession>A0A8T0IF27</accession>
<dbReference type="PANTHER" id="PTHR31159:SF1">
    <property type="entry name" value="COMM DOMAIN-CONTAINING PROTEIN 3"/>
    <property type="match status" value="1"/>
</dbReference>
<protein>
    <recommendedName>
        <fullName evidence="3">COMM domain-containing protein 3</fullName>
    </recommendedName>
</protein>
<reference evidence="1" key="1">
    <citation type="submission" date="2020-06" db="EMBL/GenBank/DDBJ databases">
        <title>WGS assembly of Ceratodon purpureus strain R40.</title>
        <authorList>
            <person name="Carey S.B."/>
            <person name="Jenkins J."/>
            <person name="Shu S."/>
            <person name="Lovell J.T."/>
            <person name="Sreedasyam A."/>
            <person name="Maumus F."/>
            <person name="Tiley G.P."/>
            <person name="Fernandez-Pozo N."/>
            <person name="Barry K."/>
            <person name="Chen C."/>
            <person name="Wang M."/>
            <person name="Lipzen A."/>
            <person name="Daum C."/>
            <person name="Saski C.A."/>
            <person name="Payton A.C."/>
            <person name="Mcbreen J.C."/>
            <person name="Conrad R.E."/>
            <person name="Kollar L.M."/>
            <person name="Olsson S."/>
            <person name="Huttunen S."/>
            <person name="Landis J.B."/>
            <person name="Wickett N.J."/>
            <person name="Johnson M.G."/>
            <person name="Rensing S.A."/>
            <person name="Grimwood J."/>
            <person name="Schmutz J."/>
            <person name="Mcdaniel S.F."/>
        </authorList>
    </citation>
    <scope>NUCLEOTIDE SEQUENCE</scope>
    <source>
        <strain evidence="1">R40</strain>
    </source>
</reference>
<proteinExistence type="predicted"/>
<organism evidence="1 2">
    <name type="scientific">Ceratodon purpureus</name>
    <name type="common">Fire moss</name>
    <name type="synonym">Dicranum purpureum</name>
    <dbReference type="NCBI Taxonomy" id="3225"/>
    <lineage>
        <taxon>Eukaryota</taxon>
        <taxon>Viridiplantae</taxon>
        <taxon>Streptophyta</taxon>
        <taxon>Embryophyta</taxon>
        <taxon>Bryophyta</taxon>
        <taxon>Bryophytina</taxon>
        <taxon>Bryopsida</taxon>
        <taxon>Dicranidae</taxon>
        <taxon>Pseudoditrichales</taxon>
        <taxon>Ditrichaceae</taxon>
        <taxon>Ceratodon</taxon>
    </lineage>
</organism>